<protein>
    <submittedName>
        <fullName evidence="10">MFS transporter</fullName>
    </submittedName>
</protein>
<dbReference type="SUPFAM" id="SSF103473">
    <property type="entry name" value="MFS general substrate transporter"/>
    <property type="match status" value="1"/>
</dbReference>
<dbReference type="Pfam" id="PF07690">
    <property type="entry name" value="MFS_1"/>
    <property type="match status" value="1"/>
</dbReference>
<feature type="compositionally biased region" description="Low complexity" evidence="7">
    <location>
        <begin position="536"/>
        <end position="577"/>
    </location>
</feature>
<dbReference type="PANTHER" id="PTHR42718">
    <property type="entry name" value="MAJOR FACILITATOR SUPERFAMILY MULTIDRUG TRANSPORTER MFSC"/>
    <property type="match status" value="1"/>
</dbReference>
<evidence type="ECO:0000256" key="4">
    <source>
        <dbReference type="ARBA" id="ARBA00022692"/>
    </source>
</evidence>
<feature type="region of interest" description="Disordered" evidence="7">
    <location>
        <begin position="523"/>
        <end position="577"/>
    </location>
</feature>
<feature type="transmembrane region" description="Helical" evidence="8">
    <location>
        <begin position="345"/>
        <end position="367"/>
    </location>
</feature>
<feature type="transmembrane region" description="Helical" evidence="8">
    <location>
        <begin position="495"/>
        <end position="515"/>
    </location>
</feature>
<dbReference type="InterPro" id="IPR011701">
    <property type="entry name" value="MFS"/>
</dbReference>
<evidence type="ECO:0000256" key="6">
    <source>
        <dbReference type="ARBA" id="ARBA00023136"/>
    </source>
</evidence>
<feature type="transmembrane region" description="Helical" evidence="8">
    <location>
        <begin position="318"/>
        <end position="338"/>
    </location>
</feature>
<reference evidence="10 11" key="1">
    <citation type="submission" date="2023-07" db="EMBL/GenBank/DDBJ databases">
        <authorList>
            <person name="Girao M."/>
            <person name="Carvalho M.F."/>
        </authorList>
    </citation>
    <scope>NUCLEOTIDE SEQUENCE [LARGE SCALE GENOMIC DNA]</scope>
    <source>
        <strain evidence="10 11">66/93</strain>
    </source>
</reference>
<feature type="transmembrane region" description="Helical" evidence="8">
    <location>
        <begin position="29"/>
        <end position="55"/>
    </location>
</feature>
<keyword evidence="5 8" id="KW-1133">Transmembrane helix</keyword>
<name>A0ABU7KJH3_9ACTN</name>
<feature type="transmembrane region" description="Helical" evidence="8">
    <location>
        <begin position="283"/>
        <end position="306"/>
    </location>
</feature>
<feature type="transmembrane region" description="Helical" evidence="8">
    <location>
        <begin position="155"/>
        <end position="178"/>
    </location>
</feature>
<dbReference type="Gene3D" id="1.20.1250.20">
    <property type="entry name" value="MFS general substrate transporter like domains"/>
    <property type="match status" value="1"/>
</dbReference>
<evidence type="ECO:0000256" key="1">
    <source>
        <dbReference type="ARBA" id="ARBA00004651"/>
    </source>
</evidence>
<evidence type="ECO:0000313" key="10">
    <source>
        <dbReference type="EMBL" id="MEE2049267.1"/>
    </source>
</evidence>
<comment type="subcellular location">
    <subcellularLocation>
        <location evidence="1">Cell membrane</location>
        <topology evidence="1">Multi-pass membrane protein</topology>
    </subcellularLocation>
</comment>
<proteinExistence type="predicted"/>
<feature type="transmembrane region" description="Helical" evidence="8">
    <location>
        <begin position="67"/>
        <end position="85"/>
    </location>
</feature>
<sequence length="577" mass="58182">MSSAKAGTGPTDAHGRDRAAPALAGPREWAALAVLVLPVILISVDSTVLGFAVPALSEDLRPTAGQLLWIVDVYGFVLAGLLVTMGSLGDRIGRRRLLMIGSAAFGTASLIAAFSPTAQTLILARALLGLAGASLMPSTLSLLRNIFLDARQRLLAIAIWASGFSGGAALGPILGGWLLEHFSWGSVFLINLPVMVLILVLVPLLVRESRNPEAGRLDLLSAVLSMAAMLPAVYGIKKLATEGFGVVPIASLAVGLGLGYVFVRRQRQLRDPLIDVGLFRYRVFSVAVATNLMIVFSLVSSLFFLTQYLQLVLGISPMRAGLVLVPGLVLSVLASLVAVRLSRRLSLATVIGGSLLTTAAGFAVLVLAPESGVTTGVVTVALGFSLISAGAGFAETLTNGAIMSAAPPQRAGAASAISETAYELGAALGVAVLGSVLTASYRSQLTGVEDVPPAAVDAARETLGGAANAAADLGGGAGDALMGAARSAFTDGMHLTSVIAVVIVLAAATQVWVLLRGVGNPTVEAPSSAPEDRGGADAVAVGPAGTEVLADAPDGTGPAGSASAAGSAADAPGRGAR</sequence>
<evidence type="ECO:0000256" key="7">
    <source>
        <dbReference type="SAM" id="MobiDB-lite"/>
    </source>
</evidence>
<accession>A0ABU7KJH3</accession>
<evidence type="ECO:0000256" key="3">
    <source>
        <dbReference type="ARBA" id="ARBA00022475"/>
    </source>
</evidence>
<keyword evidence="3" id="KW-1003">Cell membrane</keyword>
<evidence type="ECO:0000313" key="11">
    <source>
        <dbReference type="Proteomes" id="UP001348641"/>
    </source>
</evidence>
<feature type="transmembrane region" description="Helical" evidence="8">
    <location>
        <begin position="122"/>
        <end position="143"/>
    </location>
</feature>
<dbReference type="InterPro" id="IPR036259">
    <property type="entry name" value="MFS_trans_sf"/>
</dbReference>
<feature type="transmembrane region" description="Helical" evidence="8">
    <location>
        <begin position="217"/>
        <end position="237"/>
    </location>
</feature>
<evidence type="ECO:0000256" key="5">
    <source>
        <dbReference type="ARBA" id="ARBA00022989"/>
    </source>
</evidence>
<dbReference type="PANTHER" id="PTHR42718:SF47">
    <property type="entry name" value="METHYL VIOLOGEN RESISTANCE PROTEIN SMVA"/>
    <property type="match status" value="1"/>
</dbReference>
<feature type="transmembrane region" description="Helical" evidence="8">
    <location>
        <begin position="97"/>
        <end position="116"/>
    </location>
</feature>
<feature type="transmembrane region" description="Helical" evidence="8">
    <location>
        <begin position="243"/>
        <end position="263"/>
    </location>
</feature>
<gene>
    <name evidence="10" type="ORF">Q8A49_02015</name>
</gene>
<dbReference type="Gene3D" id="1.20.1720.10">
    <property type="entry name" value="Multidrug resistance protein D"/>
    <property type="match status" value="1"/>
</dbReference>
<evidence type="ECO:0000256" key="8">
    <source>
        <dbReference type="SAM" id="Phobius"/>
    </source>
</evidence>
<feature type="domain" description="Major facilitator superfamily (MFS) profile" evidence="9">
    <location>
        <begin position="31"/>
        <end position="518"/>
    </location>
</feature>
<organism evidence="10 11">
    <name type="scientific">Nocardiopsis tropica</name>
    <dbReference type="NCBI Taxonomy" id="109330"/>
    <lineage>
        <taxon>Bacteria</taxon>
        <taxon>Bacillati</taxon>
        <taxon>Actinomycetota</taxon>
        <taxon>Actinomycetes</taxon>
        <taxon>Streptosporangiales</taxon>
        <taxon>Nocardiopsidaceae</taxon>
        <taxon>Nocardiopsis</taxon>
    </lineage>
</organism>
<keyword evidence="4 8" id="KW-0812">Transmembrane</keyword>
<dbReference type="PROSITE" id="PS50850">
    <property type="entry name" value="MFS"/>
    <property type="match status" value="1"/>
</dbReference>
<comment type="caution">
    <text evidence="10">The sequence shown here is derived from an EMBL/GenBank/DDBJ whole genome shotgun (WGS) entry which is preliminary data.</text>
</comment>
<dbReference type="EMBL" id="JAUUCC010000003">
    <property type="protein sequence ID" value="MEE2049267.1"/>
    <property type="molecule type" value="Genomic_DNA"/>
</dbReference>
<dbReference type="RefSeq" id="WP_330156560.1">
    <property type="nucleotide sequence ID" value="NZ_BAAAJA010000010.1"/>
</dbReference>
<dbReference type="Proteomes" id="UP001348641">
    <property type="component" value="Unassembled WGS sequence"/>
</dbReference>
<evidence type="ECO:0000256" key="2">
    <source>
        <dbReference type="ARBA" id="ARBA00022448"/>
    </source>
</evidence>
<dbReference type="InterPro" id="IPR020846">
    <property type="entry name" value="MFS_dom"/>
</dbReference>
<keyword evidence="2" id="KW-0813">Transport</keyword>
<dbReference type="CDD" id="cd17321">
    <property type="entry name" value="MFS_MMR_MDR_like"/>
    <property type="match status" value="1"/>
</dbReference>
<feature type="transmembrane region" description="Helical" evidence="8">
    <location>
        <begin position="184"/>
        <end position="205"/>
    </location>
</feature>
<keyword evidence="6 8" id="KW-0472">Membrane</keyword>
<feature type="transmembrane region" description="Helical" evidence="8">
    <location>
        <begin position="373"/>
        <end position="394"/>
    </location>
</feature>
<evidence type="ECO:0000259" key="9">
    <source>
        <dbReference type="PROSITE" id="PS50850"/>
    </source>
</evidence>